<accession>A0AAN6ZDX6</accession>
<organism evidence="1 2">
    <name type="scientific">Trichocladium antarcticum</name>
    <dbReference type="NCBI Taxonomy" id="1450529"/>
    <lineage>
        <taxon>Eukaryota</taxon>
        <taxon>Fungi</taxon>
        <taxon>Dikarya</taxon>
        <taxon>Ascomycota</taxon>
        <taxon>Pezizomycotina</taxon>
        <taxon>Sordariomycetes</taxon>
        <taxon>Sordariomycetidae</taxon>
        <taxon>Sordariales</taxon>
        <taxon>Chaetomiaceae</taxon>
        <taxon>Trichocladium</taxon>
    </lineage>
</organism>
<dbReference type="Proteomes" id="UP001304895">
    <property type="component" value="Unassembled WGS sequence"/>
</dbReference>
<proteinExistence type="predicted"/>
<reference evidence="1" key="2">
    <citation type="submission" date="2023-05" db="EMBL/GenBank/DDBJ databases">
        <authorList>
            <consortium name="Lawrence Berkeley National Laboratory"/>
            <person name="Steindorff A."/>
            <person name="Hensen N."/>
            <person name="Bonometti L."/>
            <person name="Westerberg I."/>
            <person name="Brannstrom I.O."/>
            <person name="Guillou S."/>
            <person name="Cros-Aarteil S."/>
            <person name="Calhoun S."/>
            <person name="Haridas S."/>
            <person name="Kuo A."/>
            <person name="Mondo S."/>
            <person name="Pangilinan J."/>
            <person name="Riley R."/>
            <person name="Labutti K."/>
            <person name="Andreopoulos B."/>
            <person name="Lipzen A."/>
            <person name="Chen C."/>
            <person name="Yanf M."/>
            <person name="Daum C."/>
            <person name="Ng V."/>
            <person name="Clum A."/>
            <person name="Ohm R."/>
            <person name="Martin F."/>
            <person name="Silar P."/>
            <person name="Natvig D."/>
            <person name="Lalanne C."/>
            <person name="Gautier V."/>
            <person name="Ament-Velasquez S.L."/>
            <person name="Kruys A."/>
            <person name="Hutchinson M.I."/>
            <person name="Powell A.J."/>
            <person name="Barry K."/>
            <person name="Miller A.N."/>
            <person name="Grigoriev I.V."/>
            <person name="Debuchy R."/>
            <person name="Gladieux P."/>
            <person name="Thoren M.H."/>
            <person name="Johannesson H."/>
        </authorList>
    </citation>
    <scope>NUCLEOTIDE SEQUENCE</scope>
    <source>
        <strain evidence="1">CBS 123565</strain>
    </source>
</reference>
<comment type="caution">
    <text evidence="1">The sequence shown here is derived from an EMBL/GenBank/DDBJ whole genome shotgun (WGS) entry which is preliminary data.</text>
</comment>
<sequence>MAKTPVRVWPVVYAASGGCCKISAWCQVKAKGKSMGMPRRSGGLHVDFSDWGWLAVTVGTSAPLPGIDLILKLSALCAEITSRYSTPY</sequence>
<keyword evidence="2" id="KW-1185">Reference proteome</keyword>
<reference evidence="1" key="1">
    <citation type="journal article" date="2023" name="Mol. Phylogenet. Evol.">
        <title>Genome-scale phylogeny and comparative genomics of the fungal order Sordariales.</title>
        <authorList>
            <person name="Hensen N."/>
            <person name="Bonometti L."/>
            <person name="Westerberg I."/>
            <person name="Brannstrom I.O."/>
            <person name="Guillou S."/>
            <person name="Cros-Aarteil S."/>
            <person name="Calhoun S."/>
            <person name="Haridas S."/>
            <person name="Kuo A."/>
            <person name="Mondo S."/>
            <person name="Pangilinan J."/>
            <person name="Riley R."/>
            <person name="LaButti K."/>
            <person name="Andreopoulos B."/>
            <person name="Lipzen A."/>
            <person name="Chen C."/>
            <person name="Yan M."/>
            <person name="Daum C."/>
            <person name="Ng V."/>
            <person name="Clum A."/>
            <person name="Steindorff A."/>
            <person name="Ohm R.A."/>
            <person name="Martin F."/>
            <person name="Silar P."/>
            <person name="Natvig D.O."/>
            <person name="Lalanne C."/>
            <person name="Gautier V."/>
            <person name="Ament-Velasquez S.L."/>
            <person name="Kruys A."/>
            <person name="Hutchinson M.I."/>
            <person name="Powell A.J."/>
            <person name="Barry K."/>
            <person name="Miller A.N."/>
            <person name="Grigoriev I.V."/>
            <person name="Debuchy R."/>
            <person name="Gladieux P."/>
            <person name="Hiltunen Thoren M."/>
            <person name="Johannesson H."/>
        </authorList>
    </citation>
    <scope>NUCLEOTIDE SEQUENCE</scope>
    <source>
        <strain evidence="1">CBS 123565</strain>
    </source>
</reference>
<name>A0AAN6ZDX6_9PEZI</name>
<gene>
    <name evidence="1" type="ORF">BT67DRAFT_442200</name>
</gene>
<protein>
    <submittedName>
        <fullName evidence="1">Uncharacterized protein</fullName>
    </submittedName>
</protein>
<evidence type="ECO:0000313" key="1">
    <source>
        <dbReference type="EMBL" id="KAK4134288.1"/>
    </source>
</evidence>
<dbReference type="PROSITE" id="PS51257">
    <property type="entry name" value="PROKAR_LIPOPROTEIN"/>
    <property type="match status" value="1"/>
</dbReference>
<dbReference type="AlphaFoldDB" id="A0AAN6ZDX6"/>
<evidence type="ECO:0000313" key="2">
    <source>
        <dbReference type="Proteomes" id="UP001304895"/>
    </source>
</evidence>
<dbReference type="EMBL" id="MU853409">
    <property type="protein sequence ID" value="KAK4134288.1"/>
    <property type="molecule type" value="Genomic_DNA"/>
</dbReference>